<evidence type="ECO:0000256" key="2">
    <source>
        <dbReference type="ARBA" id="ARBA00023157"/>
    </source>
</evidence>
<evidence type="ECO:0000313" key="8">
    <source>
        <dbReference type="EMBL" id="MBN3313453.1"/>
    </source>
</evidence>
<keyword evidence="4" id="KW-0393">Immunoglobulin domain</keyword>
<organism evidence="8 9">
    <name type="scientific">Atractosteus spatula</name>
    <name type="common">Alligator gar</name>
    <name type="synonym">Lepisosteus spatula</name>
    <dbReference type="NCBI Taxonomy" id="7917"/>
    <lineage>
        <taxon>Eukaryota</taxon>
        <taxon>Metazoa</taxon>
        <taxon>Chordata</taxon>
        <taxon>Craniata</taxon>
        <taxon>Vertebrata</taxon>
        <taxon>Euteleostomi</taxon>
        <taxon>Actinopterygii</taxon>
        <taxon>Neopterygii</taxon>
        <taxon>Holostei</taxon>
        <taxon>Semionotiformes</taxon>
        <taxon>Lepisosteidae</taxon>
        <taxon>Atractosteus</taxon>
    </lineage>
</organism>
<dbReference type="SMART" id="SM00409">
    <property type="entry name" value="IG"/>
    <property type="match status" value="2"/>
</dbReference>
<gene>
    <name evidence="8" type="primary">Fcrl5_1</name>
    <name evidence="8" type="ORF">GTO95_0002240</name>
</gene>
<evidence type="ECO:0000256" key="5">
    <source>
        <dbReference type="SAM" id="MobiDB-lite"/>
    </source>
</evidence>
<dbReference type="InterPro" id="IPR013783">
    <property type="entry name" value="Ig-like_fold"/>
</dbReference>
<dbReference type="AlphaFoldDB" id="A0A8J7NJT9"/>
<feature type="compositionally biased region" description="Basic and acidic residues" evidence="5">
    <location>
        <begin position="434"/>
        <end position="446"/>
    </location>
</feature>
<keyword evidence="2" id="KW-1015">Disulfide bond</keyword>
<dbReference type="InterPro" id="IPR003599">
    <property type="entry name" value="Ig_sub"/>
</dbReference>
<dbReference type="PROSITE" id="PS50835">
    <property type="entry name" value="IG_LIKE"/>
    <property type="match status" value="3"/>
</dbReference>
<evidence type="ECO:0000259" key="7">
    <source>
        <dbReference type="PROSITE" id="PS50835"/>
    </source>
</evidence>
<evidence type="ECO:0000313" key="9">
    <source>
        <dbReference type="Proteomes" id="UP000736164"/>
    </source>
</evidence>
<reference evidence="8" key="1">
    <citation type="journal article" date="2021" name="Cell">
        <title>Tracing the genetic footprints of vertebrate landing in non-teleost ray-finned fishes.</title>
        <authorList>
            <person name="Bi X."/>
            <person name="Wang K."/>
            <person name="Yang L."/>
            <person name="Pan H."/>
            <person name="Jiang H."/>
            <person name="Wei Q."/>
            <person name="Fang M."/>
            <person name="Yu H."/>
            <person name="Zhu C."/>
            <person name="Cai Y."/>
            <person name="He Y."/>
            <person name="Gan X."/>
            <person name="Zeng H."/>
            <person name="Yu D."/>
            <person name="Zhu Y."/>
            <person name="Jiang H."/>
            <person name="Qiu Q."/>
            <person name="Yang H."/>
            <person name="Zhang Y.E."/>
            <person name="Wang W."/>
            <person name="Zhu M."/>
            <person name="He S."/>
            <person name="Zhang G."/>
        </authorList>
    </citation>
    <scope>NUCLEOTIDE SEQUENCE</scope>
    <source>
        <strain evidence="8">Allg_001</strain>
    </source>
</reference>
<evidence type="ECO:0000256" key="4">
    <source>
        <dbReference type="ARBA" id="ARBA00023319"/>
    </source>
</evidence>
<feature type="non-terminal residue" evidence="8">
    <location>
        <position position="1"/>
    </location>
</feature>
<name>A0A8J7NJT9_ATRSP</name>
<keyword evidence="6" id="KW-0472">Membrane</keyword>
<feature type="non-terminal residue" evidence="8">
    <location>
        <position position="515"/>
    </location>
</feature>
<keyword evidence="1" id="KW-0732">Signal</keyword>
<dbReference type="EMBL" id="JAAWVO010011700">
    <property type="protein sequence ID" value="MBN3313453.1"/>
    <property type="molecule type" value="Genomic_DNA"/>
</dbReference>
<proteinExistence type="predicted"/>
<feature type="transmembrane region" description="Helical" evidence="6">
    <location>
        <begin position="465"/>
        <end position="483"/>
    </location>
</feature>
<dbReference type="InterPro" id="IPR036179">
    <property type="entry name" value="Ig-like_dom_sf"/>
</dbReference>
<sequence>ASVLERPTFSGPKEALLGEIVEFNCESPPIQETVTYQFLKAGEKEKAQEYTSLTNETATFNLVVKTTSEGLYYCNAFVENNTSIEPQRSNKIWLKVIIPVKGARLESDPGPDQADLLEGEKLTLSCKVTEGTHLFYEWYFNRSPIPDSLDHRIVENKMIIDKIVDRQAGTYFCTTSNSINETHQYSSTSNDLVVTVKVPLSKPEISYTVTKEAPTLQAIITCNSTRGSPPITFLFYNKTNRLFSRTAQEPSALFTVPLTQLVRMGAIHCEAENEVTQLQSNTSVRLDAVGGEVRLQTEHFYEDNGTVLWSRLCCSVERGTFPQFTWFLNGLPLEKRVDSLSKLEYTGSHNVSCLIPTVKGSYHCEASDEFDFTHRIVTKGFVVNPREFKPMSIEVIAVLLSGFILLIITVATCCLFLLLRRKKRKPEESGSDVHISEETEEKRVLETEQQEQQEQASGKLSNTGLICPCAVQAFFFLILFLGAEPAGNVCIMRLSFIPLKTALSFTTIYVHSGIA</sequence>
<dbReference type="CDD" id="cd00096">
    <property type="entry name" value="Ig"/>
    <property type="match status" value="1"/>
</dbReference>
<keyword evidence="6" id="KW-0812">Transmembrane</keyword>
<evidence type="ECO:0000256" key="1">
    <source>
        <dbReference type="ARBA" id="ARBA00022729"/>
    </source>
</evidence>
<keyword evidence="9" id="KW-1185">Reference proteome</keyword>
<accession>A0A8J7NJT9</accession>
<dbReference type="Proteomes" id="UP000736164">
    <property type="component" value="Unassembled WGS sequence"/>
</dbReference>
<dbReference type="InterPro" id="IPR040878">
    <property type="entry name" value="IL-40-like_Ig"/>
</dbReference>
<comment type="caution">
    <text evidence="8">The sequence shown here is derived from an EMBL/GenBank/DDBJ whole genome shotgun (WGS) entry which is preliminary data.</text>
</comment>
<dbReference type="Pfam" id="PF13927">
    <property type="entry name" value="Ig_3"/>
    <property type="match status" value="1"/>
</dbReference>
<feature type="domain" description="Ig-like" evidence="7">
    <location>
        <begin position="7"/>
        <end position="85"/>
    </location>
</feature>
<keyword evidence="6" id="KW-1133">Transmembrane helix</keyword>
<protein>
    <submittedName>
        <fullName evidence="8">FCRL5 protein</fullName>
    </submittedName>
</protein>
<dbReference type="Pfam" id="PF17736">
    <property type="entry name" value="Ig_C17orf99"/>
    <property type="match status" value="1"/>
</dbReference>
<dbReference type="Gene3D" id="2.60.40.10">
    <property type="entry name" value="Immunoglobulins"/>
    <property type="match status" value="2"/>
</dbReference>
<dbReference type="PANTHER" id="PTHR44337:SF17">
    <property type="entry name" value="CARCINOEMBRYONIC ANTIGEN-RELATED CELL ADHESION MOLECULE 5 ISOFORM X1"/>
    <property type="match status" value="1"/>
</dbReference>
<feature type="transmembrane region" description="Helical" evidence="6">
    <location>
        <begin position="395"/>
        <end position="419"/>
    </location>
</feature>
<dbReference type="InterPro" id="IPR052598">
    <property type="entry name" value="IgSF_CEA-related"/>
</dbReference>
<feature type="domain" description="Ig-like" evidence="7">
    <location>
        <begin position="305"/>
        <end position="378"/>
    </location>
</feature>
<feature type="domain" description="Ig-like" evidence="7">
    <location>
        <begin position="109"/>
        <end position="189"/>
    </location>
</feature>
<dbReference type="SUPFAM" id="SSF48726">
    <property type="entry name" value="Immunoglobulin"/>
    <property type="match status" value="3"/>
</dbReference>
<feature type="region of interest" description="Disordered" evidence="5">
    <location>
        <begin position="429"/>
        <end position="453"/>
    </location>
</feature>
<keyword evidence="3" id="KW-0325">Glycoprotein</keyword>
<dbReference type="PANTHER" id="PTHR44337">
    <property type="entry name" value="CARCINOEMBRYONIC ANTIGEN-RELATED CELL ADHESION MOLECULE 8"/>
    <property type="match status" value="1"/>
</dbReference>
<dbReference type="InterPro" id="IPR007110">
    <property type="entry name" value="Ig-like_dom"/>
</dbReference>
<evidence type="ECO:0000256" key="3">
    <source>
        <dbReference type="ARBA" id="ARBA00023180"/>
    </source>
</evidence>
<evidence type="ECO:0000256" key="6">
    <source>
        <dbReference type="SAM" id="Phobius"/>
    </source>
</evidence>